<dbReference type="AlphaFoldDB" id="A0A0M2SPZ9"/>
<evidence type="ECO:0000313" key="3">
    <source>
        <dbReference type="EMBL" id="KKK35022.1"/>
    </source>
</evidence>
<gene>
    <name evidence="3" type="ORF">WN59_05135</name>
</gene>
<dbReference type="RefSeq" id="WP_046513659.1">
    <property type="nucleotide sequence ID" value="NZ_LAYZ01000002.1"/>
</dbReference>
<feature type="region of interest" description="Disordered" evidence="1">
    <location>
        <begin position="132"/>
        <end position="157"/>
    </location>
</feature>
<dbReference type="EMBL" id="LAYZ01000002">
    <property type="protein sequence ID" value="KKK35022.1"/>
    <property type="molecule type" value="Genomic_DNA"/>
</dbReference>
<feature type="transmembrane region" description="Helical" evidence="2">
    <location>
        <begin position="218"/>
        <end position="240"/>
    </location>
</feature>
<feature type="transmembrane region" description="Helical" evidence="2">
    <location>
        <begin position="293"/>
        <end position="319"/>
    </location>
</feature>
<keyword evidence="2" id="KW-0472">Membrane</keyword>
<keyword evidence="4" id="KW-1185">Reference proteome</keyword>
<comment type="caution">
    <text evidence="3">The sequence shown here is derived from an EMBL/GenBank/DDBJ whole genome shotgun (WGS) entry which is preliminary data.</text>
</comment>
<dbReference type="PATRIC" id="fig|1432562.3.peg.1016"/>
<evidence type="ECO:0000256" key="1">
    <source>
        <dbReference type="SAM" id="MobiDB-lite"/>
    </source>
</evidence>
<organism evidence="3 4">
    <name type="scientific">Salinicoccus sediminis</name>
    <dbReference type="NCBI Taxonomy" id="1432562"/>
    <lineage>
        <taxon>Bacteria</taxon>
        <taxon>Bacillati</taxon>
        <taxon>Bacillota</taxon>
        <taxon>Bacilli</taxon>
        <taxon>Bacillales</taxon>
        <taxon>Staphylococcaceae</taxon>
        <taxon>Salinicoccus</taxon>
    </lineage>
</organism>
<proteinExistence type="predicted"/>
<keyword evidence="2" id="KW-1133">Transmembrane helix</keyword>
<protein>
    <recommendedName>
        <fullName evidence="5">5,10-methylene-tetrahydrofolate dehydrogenase</fullName>
    </recommendedName>
</protein>
<feature type="compositionally biased region" description="Basic and acidic residues" evidence="1">
    <location>
        <begin position="135"/>
        <end position="157"/>
    </location>
</feature>
<sequence>MESKTLGLITAPGLAKRMVKDLKEELPELLKYYVKDDYEWEVIPFEDTLTGGTNDSREILKRARSTKEDKNWDYSIALTDLPLFSGKKTVIAEVLNDDNVGIISLPGLGMTPLYKRIREGILQLMNEIYHGSSSSDRRDAESRIQSKDEGQYDEVRGQRSDRLMGKRFFESIFPLKRETTQEDESINVRFIAGSRTRGTIRLVSGMVNANRPWEMFPAFIKVLVIAFTTGAYALVFPTLWTLSSYYTNFRLILLMVIAILALVGWIIIAHNLWEGKKDEKASFIRRIYNATTFFSLLFAVVMYYLLLFILFSLTTFLFIPGAQLESQLQTDTGPAKYFYIAWTATSIATIIGALGSVFENESVVLDSMYGYRQRQRQNEMRQKREEDKQKD</sequence>
<evidence type="ECO:0000313" key="4">
    <source>
        <dbReference type="Proteomes" id="UP000034287"/>
    </source>
</evidence>
<evidence type="ECO:0008006" key="5">
    <source>
        <dbReference type="Google" id="ProtNLM"/>
    </source>
</evidence>
<dbReference type="Proteomes" id="UP000034287">
    <property type="component" value="Unassembled WGS sequence"/>
</dbReference>
<evidence type="ECO:0000256" key="2">
    <source>
        <dbReference type="SAM" id="Phobius"/>
    </source>
</evidence>
<dbReference type="STRING" id="1432562.WN59_05135"/>
<name>A0A0M2SPZ9_9STAP</name>
<dbReference type="OrthoDB" id="8477132at2"/>
<feature type="transmembrane region" description="Helical" evidence="2">
    <location>
        <begin position="252"/>
        <end position="273"/>
    </location>
</feature>
<reference evidence="3 4" key="1">
    <citation type="submission" date="2015-04" db="EMBL/GenBank/DDBJ databases">
        <title>Taxonomic description and genome sequence of Salinicoccus sediminis sp. nov., a novel hyper halotolerant bacterium isolated from marine sediment.</title>
        <authorList>
            <person name="Mathan Kumar R."/>
            <person name="Kaur G."/>
            <person name="Kumar N."/>
            <person name="Kumar A."/>
            <person name="Singh N.K."/>
            <person name="Kaur N."/>
            <person name="Mayilraj S."/>
        </authorList>
    </citation>
    <scope>NUCLEOTIDE SEQUENCE [LARGE SCALE GENOMIC DNA]</scope>
    <source>
        <strain evidence="3 4">SV-16</strain>
    </source>
</reference>
<keyword evidence="2" id="KW-0812">Transmembrane</keyword>
<accession>A0A0M2SPZ9</accession>
<feature type="transmembrane region" description="Helical" evidence="2">
    <location>
        <begin position="339"/>
        <end position="358"/>
    </location>
</feature>